<dbReference type="GO" id="GO:0009401">
    <property type="term" value="P:phosphoenolpyruvate-dependent sugar phosphotransferase system"/>
    <property type="evidence" value="ECO:0007669"/>
    <property type="project" value="UniProtKB-KW"/>
</dbReference>
<dbReference type="EMBL" id="JAAEFK010000034">
    <property type="protein sequence ID" value="NDL86531.1"/>
    <property type="molecule type" value="Genomic_DNA"/>
</dbReference>
<evidence type="ECO:0000256" key="1">
    <source>
        <dbReference type="ARBA" id="ARBA00004496"/>
    </source>
</evidence>
<dbReference type="GO" id="GO:0016020">
    <property type="term" value="C:membrane"/>
    <property type="evidence" value="ECO:0007669"/>
    <property type="project" value="InterPro"/>
</dbReference>
<evidence type="ECO:0000256" key="7">
    <source>
        <dbReference type="ARBA" id="ARBA00022777"/>
    </source>
</evidence>
<dbReference type="RefSeq" id="WP_072000532.1">
    <property type="nucleotide sequence ID" value="NZ_CP162382.1"/>
</dbReference>
<sequence length="130" mass="13989">MENITGVIVVTHGDLASAILETCEMLIGKHSHTSAVCYLPEHSPDVLHRNLSAAISEMKGYSGILILCDMKGGSPCNVAMLLARKNERLKIITGVNIPVLVEAITISMDTPLEQVMSDLQHVVADAIEIL</sequence>
<dbReference type="PROSITE" id="PS51096">
    <property type="entry name" value="PTS_EIIA_TYPE_4"/>
    <property type="match status" value="1"/>
</dbReference>
<evidence type="ECO:0000256" key="2">
    <source>
        <dbReference type="ARBA" id="ARBA00022448"/>
    </source>
</evidence>
<organism evidence="8">
    <name type="scientific">Klebsiella pneumoniae</name>
    <dbReference type="NCBI Taxonomy" id="573"/>
    <lineage>
        <taxon>Bacteria</taxon>
        <taxon>Pseudomonadati</taxon>
        <taxon>Pseudomonadota</taxon>
        <taxon>Gammaproteobacteria</taxon>
        <taxon>Enterobacterales</taxon>
        <taxon>Enterobacteriaceae</taxon>
        <taxon>Klebsiella/Raoultella group</taxon>
        <taxon>Klebsiella</taxon>
        <taxon>Klebsiella pneumoniae complex</taxon>
    </lineage>
</organism>
<keyword evidence="2" id="KW-0813">Transport</keyword>
<evidence type="ECO:0000256" key="4">
    <source>
        <dbReference type="ARBA" id="ARBA00022597"/>
    </source>
</evidence>
<accession>A0A6B2I5N9</accession>
<dbReference type="CDD" id="cd00006">
    <property type="entry name" value="PTS_IIA_man"/>
    <property type="match status" value="1"/>
</dbReference>
<dbReference type="GO" id="GO:0016301">
    <property type="term" value="F:kinase activity"/>
    <property type="evidence" value="ECO:0007669"/>
    <property type="project" value="UniProtKB-KW"/>
</dbReference>
<protein>
    <submittedName>
        <fullName evidence="8">Uncharacterized protein</fullName>
    </submittedName>
</protein>
<evidence type="ECO:0000256" key="6">
    <source>
        <dbReference type="ARBA" id="ARBA00022683"/>
    </source>
</evidence>
<dbReference type="Pfam" id="PF03610">
    <property type="entry name" value="EIIA-man"/>
    <property type="match status" value="1"/>
</dbReference>
<dbReference type="InterPro" id="IPR004701">
    <property type="entry name" value="PTS_EIIA_man-typ"/>
</dbReference>
<keyword evidence="7" id="KW-0418">Kinase</keyword>
<dbReference type="InterPro" id="IPR051471">
    <property type="entry name" value="Bacterial_PTS_sugar_comp"/>
</dbReference>
<dbReference type="GO" id="GO:0005737">
    <property type="term" value="C:cytoplasm"/>
    <property type="evidence" value="ECO:0007669"/>
    <property type="project" value="UniProtKB-SubCell"/>
</dbReference>
<dbReference type="PANTHER" id="PTHR33799:SF1">
    <property type="entry name" value="PTS SYSTEM MANNOSE-SPECIFIC EIIAB COMPONENT-RELATED"/>
    <property type="match status" value="1"/>
</dbReference>
<evidence type="ECO:0000256" key="3">
    <source>
        <dbReference type="ARBA" id="ARBA00022490"/>
    </source>
</evidence>
<dbReference type="InterPro" id="IPR036662">
    <property type="entry name" value="PTS_EIIA_man-typ_sf"/>
</dbReference>
<dbReference type="AlphaFoldDB" id="A0A6B2I5N9"/>
<proteinExistence type="predicted"/>
<reference evidence="8" key="1">
    <citation type="journal article" date="2020" name="Open Forum Infect. Dis.">
        <title>Microbiome restoration by RBX2660 does not preclude recurrence of multidrug-resistant urinary tract infection following subsequent antibiotic exposure: A case report.</title>
        <authorList>
            <person name="Keen E."/>
            <person name="Tasoff P."/>
            <person name="Hink T."/>
            <person name="Reske K."/>
            <person name="Dantas G."/>
            <person name="Kwon J."/>
            <person name="Dubberke E."/>
        </authorList>
    </citation>
    <scope>NUCLEOTIDE SEQUENCE</scope>
    <source>
        <strain evidence="8">Urine_1_19</strain>
    </source>
</reference>
<comment type="caution">
    <text evidence="8">The sequence shown here is derived from an EMBL/GenBank/DDBJ whole genome shotgun (WGS) entry which is preliminary data.</text>
</comment>
<evidence type="ECO:0000313" key="8">
    <source>
        <dbReference type="EMBL" id="NDL86531.1"/>
    </source>
</evidence>
<keyword evidence="5" id="KW-0808">Transferase</keyword>
<keyword evidence="4" id="KW-0762">Sugar transport</keyword>
<gene>
    <name evidence="8" type="ORF">GY104_24690</name>
</gene>
<comment type="subcellular location">
    <subcellularLocation>
        <location evidence="1">Cytoplasm</location>
    </subcellularLocation>
</comment>
<evidence type="ECO:0000256" key="5">
    <source>
        <dbReference type="ARBA" id="ARBA00022679"/>
    </source>
</evidence>
<dbReference type="InterPro" id="IPR033887">
    <property type="entry name" value="PTS_IIA_man"/>
</dbReference>
<name>A0A6B2I5N9_KLEPN</name>
<dbReference type="SUPFAM" id="SSF53062">
    <property type="entry name" value="PTS system fructose IIA component-like"/>
    <property type="match status" value="1"/>
</dbReference>
<keyword evidence="6" id="KW-0598">Phosphotransferase system</keyword>
<dbReference type="Gene3D" id="3.40.50.510">
    <property type="entry name" value="Phosphotransferase system, mannose-type IIA component"/>
    <property type="match status" value="1"/>
</dbReference>
<dbReference type="PANTHER" id="PTHR33799">
    <property type="entry name" value="PTS PERMEASE-RELATED-RELATED"/>
    <property type="match status" value="1"/>
</dbReference>
<keyword evidence="3" id="KW-0963">Cytoplasm</keyword>